<dbReference type="VEuPathDB" id="VectorBase:AMIN001929"/>
<dbReference type="SUPFAM" id="SSF47954">
    <property type="entry name" value="Cyclin-like"/>
    <property type="match status" value="4"/>
</dbReference>
<dbReference type="GO" id="GO:0016251">
    <property type="term" value="F:RNA polymerase II general transcription initiation factor activity"/>
    <property type="evidence" value="ECO:0007669"/>
    <property type="project" value="TreeGrafter"/>
</dbReference>
<evidence type="ECO:0000256" key="10">
    <source>
        <dbReference type="ARBA" id="ARBA00023242"/>
    </source>
</evidence>
<dbReference type="FunFam" id="1.10.472.10:FF:000019">
    <property type="entry name" value="transcription initiation factor IIB"/>
    <property type="match status" value="2"/>
</dbReference>
<keyword evidence="5" id="KW-0677">Repeat</keyword>
<evidence type="ECO:0000256" key="4">
    <source>
        <dbReference type="ARBA" id="ARBA00022723"/>
    </source>
</evidence>
<dbReference type="CDD" id="cd20551">
    <property type="entry name" value="CYCLIN_TFIIB_rpt1"/>
    <property type="match status" value="2"/>
</dbReference>
<dbReference type="InterPro" id="IPR000812">
    <property type="entry name" value="TFIIB"/>
</dbReference>
<keyword evidence="7" id="KW-0862">Zinc</keyword>
<protein>
    <recommendedName>
        <fullName evidence="3">Transcription initiation factor IIB</fullName>
    </recommendedName>
    <alternativeName>
        <fullName evidence="11">General transcription factor TFIIB</fullName>
    </alternativeName>
</protein>
<dbReference type="STRING" id="112268.A0A182VV34"/>
<feature type="domain" description="TFIIB-type" evidence="14">
    <location>
        <begin position="11"/>
        <end position="42"/>
    </location>
</feature>
<evidence type="ECO:0000256" key="8">
    <source>
        <dbReference type="ARBA" id="ARBA00023015"/>
    </source>
</evidence>
<comment type="similarity">
    <text evidence="2">Belongs to the TFIIB family.</text>
</comment>
<dbReference type="InterPro" id="IPR023486">
    <property type="entry name" value="TFIIB_CS"/>
</dbReference>
<proteinExistence type="inferred from homology"/>
<dbReference type="PANTHER" id="PTHR11618">
    <property type="entry name" value="TRANSCRIPTION INITIATION FACTOR IIB-RELATED"/>
    <property type="match status" value="1"/>
</dbReference>
<dbReference type="Pfam" id="PF00382">
    <property type="entry name" value="TFIIB"/>
    <property type="match status" value="4"/>
</dbReference>
<dbReference type="InterPro" id="IPR013137">
    <property type="entry name" value="Znf_TFIIB"/>
</dbReference>
<evidence type="ECO:0000256" key="12">
    <source>
        <dbReference type="ARBA" id="ARBA00056616"/>
    </source>
</evidence>
<evidence type="ECO:0000256" key="13">
    <source>
        <dbReference type="PROSITE-ProRule" id="PRU00469"/>
    </source>
</evidence>
<dbReference type="InterPro" id="IPR036915">
    <property type="entry name" value="Cyclin-like_sf"/>
</dbReference>
<evidence type="ECO:0000256" key="6">
    <source>
        <dbReference type="ARBA" id="ARBA00022771"/>
    </source>
</evidence>
<keyword evidence="8" id="KW-0805">Transcription regulation</keyword>
<dbReference type="Gene3D" id="1.10.472.10">
    <property type="entry name" value="Cyclin-like"/>
    <property type="match status" value="4"/>
</dbReference>
<dbReference type="Gene3D" id="2.20.25.10">
    <property type="match status" value="2"/>
</dbReference>
<dbReference type="FunFam" id="2.20.25.10:FF:000007">
    <property type="entry name" value="Transcription initiation factor IIB"/>
    <property type="match status" value="1"/>
</dbReference>
<evidence type="ECO:0000256" key="1">
    <source>
        <dbReference type="ARBA" id="ARBA00004123"/>
    </source>
</evidence>
<feature type="domain" description="TFIIB-type" evidence="14">
    <location>
        <begin position="332"/>
        <end position="363"/>
    </location>
</feature>
<evidence type="ECO:0000313" key="16">
    <source>
        <dbReference type="Proteomes" id="UP000075920"/>
    </source>
</evidence>
<evidence type="ECO:0000256" key="11">
    <source>
        <dbReference type="ARBA" id="ARBA00031706"/>
    </source>
</evidence>
<reference evidence="16" key="1">
    <citation type="submission" date="2013-03" db="EMBL/GenBank/DDBJ databases">
        <title>The Genome Sequence of Anopheles minimus MINIMUS1.</title>
        <authorList>
            <consortium name="The Broad Institute Genomics Platform"/>
            <person name="Neafsey D.E."/>
            <person name="Walton C."/>
            <person name="Walker B."/>
            <person name="Young S.K."/>
            <person name="Zeng Q."/>
            <person name="Gargeya S."/>
            <person name="Fitzgerald M."/>
            <person name="Haas B."/>
            <person name="Abouelleil A."/>
            <person name="Allen A.W."/>
            <person name="Alvarado L."/>
            <person name="Arachchi H.M."/>
            <person name="Berlin A.M."/>
            <person name="Chapman S.B."/>
            <person name="Gainer-Dewar J."/>
            <person name="Goldberg J."/>
            <person name="Griggs A."/>
            <person name="Gujja S."/>
            <person name="Hansen M."/>
            <person name="Howarth C."/>
            <person name="Imamovic A."/>
            <person name="Ireland A."/>
            <person name="Larimer J."/>
            <person name="McCowan C."/>
            <person name="Murphy C."/>
            <person name="Pearson M."/>
            <person name="Poon T.W."/>
            <person name="Priest M."/>
            <person name="Roberts A."/>
            <person name="Saif S."/>
            <person name="Shea T."/>
            <person name="Sisk P."/>
            <person name="Sykes S."/>
            <person name="Wortman J."/>
            <person name="Nusbaum C."/>
            <person name="Birren B."/>
        </authorList>
    </citation>
    <scope>NUCLEOTIDE SEQUENCE [LARGE SCALE GENOMIC DNA]</scope>
    <source>
        <strain evidence="16">MINIMUS1</strain>
    </source>
</reference>
<dbReference type="GO" id="GO:0006367">
    <property type="term" value="P:transcription initiation at RNA polymerase II promoter"/>
    <property type="evidence" value="ECO:0007669"/>
    <property type="project" value="TreeGrafter"/>
</dbReference>
<dbReference type="Proteomes" id="UP000075920">
    <property type="component" value="Unassembled WGS sequence"/>
</dbReference>
<dbReference type="Pfam" id="PF08271">
    <property type="entry name" value="Zn_Ribbon_TF"/>
    <property type="match status" value="2"/>
</dbReference>
<dbReference type="PRINTS" id="PR00685">
    <property type="entry name" value="TIFACTORIIB"/>
</dbReference>
<dbReference type="EnsemblMetazoa" id="AMIN001929-RA">
    <property type="protein sequence ID" value="AMIN001929-PA"/>
    <property type="gene ID" value="AMIN001929"/>
</dbReference>
<evidence type="ECO:0000256" key="3">
    <source>
        <dbReference type="ARBA" id="ARBA00013932"/>
    </source>
</evidence>
<dbReference type="GO" id="GO:0017025">
    <property type="term" value="F:TBP-class protein binding"/>
    <property type="evidence" value="ECO:0007669"/>
    <property type="project" value="InterPro"/>
</dbReference>
<name>A0A182VV34_9DIPT</name>
<dbReference type="AlphaFoldDB" id="A0A182VV34"/>
<reference evidence="15" key="2">
    <citation type="submission" date="2020-05" db="UniProtKB">
        <authorList>
            <consortium name="EnsemblMetazoa"/>
        </authorList>
    </citation>
    <scope>IDENTIFICATION</scope>
    <source>
        <strain evidence="15">MINIMUS1</strain>
    </source>
</reference>
<keyword evidence="9" id="KW-0804">Transcription</keyword>
<dbReference type="GO" id="GO:0005634">
    <property type="term" value="C:nucleus"/>
    <property type="evidence" value="ECO:0007669"/>
    <property type="project" value="UniProtKB-SubCell"/>
</dbReference>
<keyword evidence="10" id="KW-0539">Nucleus</keyword>
<dbReference type="InterPro" id="IPR013763">
    <property type="entry name" value="Cyclin-like_dom"/>
</dbReference>
<evidence type="ECO:0000259" key="14">
    <source>
        <dbReference type="PROSITE" id="PS51134"/>
    </source>
</evidence>
<keyword evidence="16" id="KW-1185">Reference proteome</keyword>
<comment type="function">
    <text evidence="12">General factor that plays a major role in the activation of eukaryotic genes transcribed by RNA polymerase II.</text>
</comment>
<dbReference type="PROSITE" id="PS00782">
    <property type="entry name" value="TFIIB"/>
    <property type="match status" value="2"/>
</dbReference>
<evidence type="ECO:0000256" key="9">
    <source>
        <dbReference type="ARBA" id="ARBA00023163"/>
    </source>
</evidence>
<dbReference type="GO" id="GO:0008270">
    <property type="term" value="F:zinc ion binding"/>
    <property type="evidence" value="ECO:0007669"/>
    <property type="project" value="UniProtKB-KW"/>
</dbReference>
<evidence type="ECO:0000256" key="2">
    <source>
        <dbReference type="ARBA" id="ARBA00010857"/>
    </source>
</evidence>
<dbReference type="SUPFAM" id="SSF57783">
    <property type="entry name" value="Zinc beta-ribbon"/>
    <property type="match status" value="2"/>
</dbReference>
<evidence type="ECO:0000256" key="5">
    <source>
        <dbReference type="ARBA" id="ARBA00022737"/>
    </source>
</evidence>
<comment type="subcellular location">
    <subcellularLocation>
        <location evidence="1">Nucleus</location>
    </subcellularLocation>
</comment>
<dbReference type="FunFam" id="1.10.472.10:FF:000008">
    <property type="entry name" value="Transcription initiation factor IIB"/>
    <property type="match status" value="2"/>
</dbReference>
<accession>A0A182VV34</accession>
<organism evidence="15 16">
    <name type="scientific">Anopheles minimus</name>
    <dbReference type="NCBI Taxonomy" id="112268"/>
    <lineage>
        <taxon>Eukaryota</taxon>
        <taxon>Metazoa</taxon>
        <taxon>Ecdysozoa</taxon>
        <taxon>Arthropoda</taxon>
        <taxon>Hexapoda</taxon>
        <taxon>Insecta</taxon>
        <taxon>Pterygota</taxon>
        <taxon>Neoptera</taxon>
        <taxon>Endopterygota</taxon>
        <taxon>Diptera</taxon>
        <taxon>Nematocera</taxon>
        <taxon>Culicoidea</taxon>
        <taxon>Culicidae</taxon>
        <taxon>Anophelinae</taxon>
        <taxon>Anopheles</taxon>
    </lineage>
</organism>
<dbReference type="GO" id="GO:0097550">
    <property type="term" value="C:transcription preinitiation complex"/>
    <property type="evidence" value="ECO:0007669"/>
    <property type="project" value="TreeGrafter"/>
</dbReference>
<dbReference type="InterPro" id="IPR013150">
    <property type="entry name" value="TFIIB_cyclin"/>
</dbReference>
<evidence type="ECO:0000313" key="15">
    <source>
        <dbReference type="EnsemblMetazoa" id="AMIN001929-PA"/>
    </source>
</evidence>
<sequence>MASTSRDAHLNKVCCYSHPEAPLIEDYRAGDMICSECGLVVGDRVIDVGSEWRTFSNEKAGVDPSRVGGPENPLLSGGDLSTMIGPGTGPASFDAFGTAKYQNRRTMSSSDRALIAAFKEISTMADRINLPKTITDRANNLFKQVHDGKNLKGRSNDAKASACLYIACRQEGVPRTFKEICAVSKISKKEIGRCFKLTLKALATSVDLITTADFMSRFCANLDLPNVVQRAATHIARKAVEMDIVPGRSPISVAAAAIYMASQASDNKKTHKEIGDIAGVADVTIRQSYRLMYPHAAELFPEDFNFFTPIDQLPPKDARKMASTTSFSNAMDKLHCTYHPGANLIDDYHTGDIICSECGLIVGDRIIDPSCEWRSFTDEKSRTDPCRVGSADPFMPDYNLSTIVQSLPGHTHTSYIKMDTNMRKLTFGFSEIATMAERINAPNSIVHNAKTLFKRVQECNKLKHRSVVAKATACLYIACRQEGVPRTFKELCAVSSVSKKQIGRCFKLIVNDLASSLDHITSEDFMSRFCSNLDLPIPVQKAATHIAQTAIEMEIVAGLSPISVAAAAIYMASQTSANVTTNKTIAEIAGVAEITIRKAYKLMLPFAEQLFPKDFSFHKHISFLPSF</sequence>
<evidence type="ECO:0000256" key="7">
    <source>
        <dbReference type="ARBA" id="ARBA00022833"/>
    </source>
</evidence>
<keyword evidence="4" id="KW-0479">Metal-binding</keyword>
<dbReference type="CDD" id="cd20552">
    <property type="entry name" value="CYCLIN_TFIIB_rpt2"/>
    <property type="match status" value="2"/>
</dbReference>
<keyword evidence="6 13" id="KW-0863">Zinc-finger</keyword>
<dbReference type="SMART" id="SM00385">
    <property type="entry name" value="CYCLIN"/>
    <property type="match status" value="4"/>
</dbReference>
<dbReference type="PANTHER" id="PTHR11618:SF13">
    <property type="entry name" value="TRANSCRIPTION INITIATION FACTOR IIB"/>
    <property type="match status" value="1"/>
</dbReference>
<dbReference type="GO" id="GO:0070897">
    <property type="term" value="P:transcription preinitiation complex assembly"/>
    <property type="evidence" value="ECO:0007669"/>
    <property type="project" value="InterPro"/>
</dbReference>
<dbReference type="PROSITE" id="PS51134">
    <property type="entry name" value="ZF_TFIIB"/>
    <property type="match status" value="2"/>
</dbReference>